<accession>A0ABS3FTT7</accession>
<comment type="caution">
    <text evidence="1">The sequence shown here is derived from an EMBL/GenBank/DDBJ whole genome shotgun (WGS) entry which is preliminary data.</text>
</comment>
<evidence type="ECO:0000313" key="2">
    <source>
        <dbReference type="Proteomes" id="UP000664844"/>
    </source>
</evidence>
<dbReference type="RefSeq" id="WP_207088522.1">
    <property type="nucleotide sequence ID" value="NZ_JAFLQW010000347.1"/>
</dbReference>
<reference evidence="1 2" key="1">
    <citation type="submission" date="2021-03" db="EMBL/GenBank/DDBJ databases">
        <title>Metabolic Capacity of the Antarctic Cyanobacterium Phormidium pseudopriestleyi that Sustains Oxygenic Photosynthesis in the Presence of Hydrogen Sulfide.</title>
        <authorList>
            <person name="Lumian J.E."/>
            <person name="Jungblut A.D."/>
            <person name="Dillon M.L."/>
            <person name="Hawes I."/>
            <person name="Doran P.T."/>
            <person name="Mackey T.J."/>
            <person name="Dick G.J."/>
            <person name="Grettenberger C.L."/>
            <person name="Sumner D.Y."/>
        </authorList>
    </citation>
    <scope>NUCLEOTIDE SEQUENCE [LARGE SCALE GENOMIC DNA]</scope>
    <source>
        <strain evidence="1 2">FRX01</strain>
    </source>
</reference>
<sequence length="49" mass="5718">MKLTEIYPTRGYLDRAVIVKDELVLQGWVAPTQGDRPVDQFQVTFAHWQ</sequence>
<gene>
    <name evidence="1" type="ORF">J0895_13040</name>
</gene>
<proteinExistence type="predicted"/>
<evidence type="ECO:0000313" key="1">
    <source>
        <dbReference type="EMBL" id="MBO0350021.1"/>
    </source>
</evidence>
<keyword evidence="2" id="KW-1185">Reference proteome</keyword>
<dbReference type="Proteomes" id="UP000664844">
    <property type="component" value="Unassembled WGS sequence"/>
</dbReference>
<dbReference type="EMBL" id="JAFLQW010000347">
    <property type="protein sequence ID" value="MBO0350021.1"/>
    <property type="molecule type" value="Genomic_DNA"/>
</dbReference>
<protein>
    <submittedName>
        <fullName evidence="1">Uncharacterized protein</fullName>
    </submittedName>
</protein>
<organism evidence="1 2">
    <name type="scientific">Phormidium pseudopriestleyi FRX01</name>
    <dbReference type="NCBI Taxonomy" id="1759528"/>
    <lineage>
        <taxon>Bacteria</taxon>
        <taxon>Bacillati</taxon>
        <taxon>Cyanobacteriota</taxon>
        <taxon>Cyanophyceae</taxon>
        <taxon>Oscillatoriophycideae</taxon>
        <taxon>Oscillatoriales</taxon>
        <taxon>Oscillatoriaceae</taxon>
        <taxon>Phormidium</taxon>
    </lineage>
</organism>
<name>A0ABS3FTT7_9CYAN</name>